<comment type="caution">
    <text evidence="1">The sequence shown here is derived from an EMBL/GenBank/DDBJ whole genome shotgun (WGS) entry which is preliminary data.</text>
</comment>
<dbReference type="AlphaFoldDB" id="A0A098S2X2"/>
<dbReference type="SUPFAM" id="SSF63829">
    <property type="entry name" value="Calcium-dependent phosphotriesterase"/>
    <property type="match status" value="2"/>
</dbReference>
<evidence type="ECO:0000313" key="1">
    <source>
        <dbReference type="EMBL" id="KGE85542.1"/>
    </source>
</evidence>
<reference evidence="1 2" key="1">
    <citation type="journal article" date="2014" name="Int. J. Syst. Evol. Microbiol.">
        <title>Phaeodactylibacter xiamenensis gen. nov., sp. nov., a member of the family Saprospiraceae isolated from the marine alga Phaeodactylum tricornutum.</title>
        <authorList>
            <person name="Chen Z.Jr."/>
            <person name="Lei X."/>
            <person name="Lai Q."/>
            <person name="Li Y."/>
            <person name="Zhang B."/>
            <person name="Zhang J."/>
            <person name="Zhang H."/>
            <person name="Yang L."/>
            <person name="Zheng W."/>
            <person name="Tian Y."/>
            <person name="Yu Z."/>
            <person name="Xu H.Jr."/>
            <person name="Zheng T."/>
        </authorList>
    </citation>
    <scope>NUCLEOTIDE SEQUENCE [LARGE SCALE GENOMIC DNA]</scope>
    <source>
        <strain evidence="1 2">KD52</strain>
    </source>
</reference>
<dbReference type="EMBL" id="JPOS01000085">
    <property type="protein sequence ID" value="KGE85542.1"/>
    <property type="molecule type" value="Genomic_DNA"/>
</dbReference>
<evidence type="ECO:0008006" key="3">
    <source>
        <dbReference type="Google" id="ProtNLM"/>
    </source>
</evidence>
<dbReference type="Gene3D" id="2.130.10.10">
    <property type="entry name" value="YVTN repeat-like/Quinoprotein amine dehydrogenase"/>
    <property type="match status" value="2"/>
</dbReference>
<name>A0A098S2X2_9BACT</name>
<protein>
    <recommendedName>
        <fullName evidence="3">Diguanylate cyclase</fullName>
    </recommendedName>
</protein>
<dbReference type="InterPro" id="IPR011110">
    <property type="entry name" value="Reg_prop"/>
</dbReference>
<sequence length="361" mass="41224">MNINPVKLILMILVSSNLISCNGQVKPEPENAEIIPFEIGKKVTELDNHIWKVYQDTKGDFWFGSNGKGIYHYDGKKLKQFTTSDGLVHNQVRGIQEDTKGNIYMETPIGVSKFDGTKLTILKVIKSPDSKWKNEPTDLWFNGIGDYLYRFDGEWLHDLSLPRQDSLLYSMDPNMPLEEMQYNPYTVYGIDKDRDGNVWFGTINAGAFRFDGKSFLWIGEKELSTLPDGRVPGVRSMIQDKDGYFWLSNFYSKYKINPDLSKGYEKVKAVALPKEIVKDKILYFNSGITDKEGNLWMTTYGGGVWKYDGESLSNQEIHNGIETILLVSIYQDSNGTLWLGTNNDGVYKQNGETFEKFVPKV</sequence>
<dbReference type="STRING" id="1524460.IX84_27095"/>
<accession>A0A098S2X2</accession>
<keyword evidence="2" id="KW-1185">Reference proteome</keyword>
<gene>
    <name evidence="1" type="ORF">IX84_27095</name>
</gene>
<evidence type="ECO:0000313" key="2">
    <source>
        <dbReference type="Proteomes" id="UP000029736"/>
    </source>
</evidence>
<proteinExistence type="predicted"/>
<dbReference type="OrthoDB" id="799853at2"/>
<dbReference type="Pfam" id="PF07494">
    <property type="entry name" value="Reg_prop"/>
    <property type="match status" value="3"/>
</dbReference>
<dbReference type="InterPro" id="IPR015943">
    <property type="entry name" value="WD40/YVTN_repeat-like_dom_sf"/>
</dbReference>
<organism evidence="1 2">
    <name type="scientific">Phaeodactylibacter xiamenensis</name>
    <dbReference type="NCBI Taxonomy" id="1524460"/>
    <lineage>
        <taxon>Bacteria</taxon>
        <taxon>Pseudomonadati</taxon>
        <taxon>Bacteroidota</taxon>
        <taxon>Saprospiria</taxon>
        <taxon>Saprospirales</taxon>
        <taxon>Haliscomenobacteraceae</taxon>
        <taxon>Phaeodactylibacter</taxon>
    </lineage>
</organism>
<dbReference type="RefSeq" id="WP_044228028.1">
    <property type="nucleotide sequence ID" value="NZ_JBKAGJ010000046.1"/>
</dbReference>
<dbReference type="Proteomes" id="UP000029736">
    <property type="component" value="Unassembled WGS sequence"/>
</dbReference>